<feature type="compositionally biased region" description="Low complexity" evidence="1">
    <location>
        <begin position="122"/>
        <end position="132"/>
    </location>
</feature>
<dbReference type="RefSeq" id="WP_145267680.1">
    <property type="nucleotide sequence ID" value="NZ_CP036426.1"/>
</dbReference>
<dbReference type="Proteomes" id="UP000317835">
    <property type="component" value="Chromosome"/>
</dbReference>
<sequence length="618" mass="67140">MPSRSATMVLALIALGTIRCPSSRAQGPDSAPPTPSAIVPPPPADGAGPPPAIPDDGTVPAEEALLRRLEQLEREVGEVRQLRQRVSELETELDSIRLGPGSLQGETAGRSLGSLYEGDRSGGSSSSPSSSGSGDGGSAGGDSPTAGYSNSGGEGTFSAGGGGGAGPNSGGTSGTGAGQGSVGRGQRVGQRQPLGERITAEYKYNFAGGFFKFSDEDGEFVLNVQNIVTADGTFYDVQNAPTEQKNFTIPFQRLYLYGNVTKNWEFQVSEQSSLGGFNLLDAIVNVHYDDRFMLKFGRFLAPFYYQDYATFPMLVPAVTYSPLVQFSAQRETGLMAWGKLSENRIQYQAGVFTGVPDSYFDLDDNLDFVGSLTLTPFKPSGISWLQDLGFGVSTQVGWQNYMLNEVDVPTFIAGAGTPNLNQRFVTASGVPFFIYEDDVRALGERVRVAPHFFRYGRLSVLGEYVYQSRELASPLARGTSIQHGFYVTGSYFLTGEEYTGDGTGGFPTIIPNRPFNPSEGEYGPGAWEVAFQFTHLNIGNEDVRRGFARPIWATRLDETMAGINWWPNKYVRVSFDWVNDEFNKAIPWPVSSDMQTDGVRTNPISHFNTFWTRVAIFF</sequence>
<feature type="region of interest" description="Disordered" evidence="1">
    <location>
        <begin position="20"/>
        <end position="59"/>
    </location>
</feature>
<dbReference type="InterPro" id="IPR023614">
    <property type="entry name" value="Porin_dom_sf"/>
</dbReference>
<dbReference type="AlphaFoldDB" id="A0A518GXH2"/>
<protein>
    <submittedName>
        <fullName evidence="2">Phosphate-selective porin O and P</fullName>
    </submittedName>
</protein>
<feature type="compositionally biased region" description="Pro residues" evidence="1">
    <location>
        <begin position="30"/>
        <end position="53"/>
    </location>
</feature>
<reference evidence="2 3" key="1">
    <citation type="submission" date="2019-02" db="EMBL/GenBank/DDBJ databases">
        <title>Deep-cultivation of Planctomycetes and their phenomic and genomic characterization uncovers novel biology.</title>
        <authorList>
            <person name="Wiegand S."/>
            <person name="Jogler M."/>
            <person name="Boedeker C."/>
            <person name="Pinto D."/>
            <person name="Vollmers J."/>
            <person name="Rivas-Marin E."/>
            <person name="Kohn T."/>
            <person name="Peeters S.H."/>
            <person name="Heuer A."/>
            <person name="Rast P."/>
            <person name="Oberbeckmann S."/>
            <person name="Bunk B."/>
            <person name="Jeske O."/>
            <person name="Meyerdierks A."/>
            <person name="Storesund J.E."/>
            <person name="Kallscheuer N."/>
            <person name="Luecker S."/>
            <person name="Lage O.M."/>
            <person name="Pohl T."/>
            <person name="Merkel B.J."/>
            <person name="Hornburger P."/>
            <person name="Mueller R.-W."/>
            <person name="Bruemmer F."/>
            <person name="Labrenz M."/>
            <person name="Spormann A.M."/>
            <person name="Op den Camp H."/>
            <person name="Overmann J."/>
            <person name="Amann R."/>
            <person name="Jetten M.S.M."/>
            <person name="Mascher T."/>
            <person name="Medema M.H."/>
            <person name="Devos D.P."/>
            <person name="Kaster A.-K."/>
            <person name="Ovreas L."/>
            <person name="Rohde M."/>
            <person name="Galperin M.Y."/>
            <person name="Jogler C."/>
        </authorList>
    </citation>
    <scope>NUCLEOTIDE SEQUENCE [LARGE SCALE GENOMIC DNA]</scope>
    <source>
        <strain evidence="2 3">ElP</strain>
    </source>
</reference>
<dbReference type="KEGG" id="tpla:ElP_11300"/>
<dbReference type="Pfam" id="PF07396">
    <property type="entry name" value="Porin_O_P"/>
    <property type="match status" value="1"/>
</dbReference>
<dbReference type="Gene3D" id="2.40.160.10">
    <property type="entry name" value="Porin"/>
    <property type="match status" value="1"/>
</dbReference>
<feature type="compositionally biased region" description="Gly residues" evidence="1">
    <location>
        <begin position="150"/>
        <end position="183"/>
    </location>
</feature>
<evidence type="ECO:0000256" key="1">
    <source>
        <dbReference type="SAM" id="MobiDB-lite"/>
    </source>
</evidence>
<name>A0A518GXH2_9BACT</name>
<gene>
    <name evidence="2" type="ORF">ElP_11300</name>
</gene>
<proteinExistence type="predicted"/>
<dbReference type="SUPFAM" id="SSF56935">
    <property type="entry name" value="Porins"/>
    <property type="match status" value="1"/>
</dbReference>
<organism evidence="2 3">
    <name type="scientific">Tautonia plasticadhaerens</name>
    <dbReference type="NCBI Taxonomy" id="2527974"/>
    <lineage>
        <taxon>Bacteria</taxon>
        <taxon>Pseudomonadati</taxon>
        <taxon>Planctomycetota</taxon>
        <taxon>Planctomycetia</taxon>
        <taxon>Isosphaerales</taxon>
        <taxon>Isosphaeraceae</taxon>
        <taxon>Tautonia</taxon>
    </lineage>
</organism>
<evidence type="ECO:0000313" key="2">
    <source>
        <dbReference type="EMBL" id="QDV33287.1"/>
    </source>
</evidence>
<feature type="region of interest" description="Disordered" evidence="1">
    <location>
        <begin position="86"/>
        <end position="194"/>
    </location>
</feature>
<dbReference type="EMBL" id="CP036426">
    <property type="protein sequence ID" value="QDV33287.1"/>
    <property type="molecule type" value="Genomic_DNA"/>
</dbReference>
<accession>A0A518GXH2</accession>
<dbReference type="OrthoDB" id="9807854at2"/>
<evidence type="ECO:0000313" key="3">
    <source>
        <dbReference type="Proteomes" id="UP000317835"/>
    </source>
</evidence>
<dbReference type="InterPro" id="IPR010870">
    <property type="entry name" value="Porin_O/P"/>
</dbReference>
<keyword evidence="3" id="KW-1185">Reference proteome</keyword>